<gene>
    <name evidence="6" type="ORF">NW762_012689</name>
</gene>
<evidence type="ECO:0000256" key="3">
    <source>
        <dbReference type="ARBA" id="ARBA00023015"/>
    </source>
</evidence>
<dbReference type="GO" id="GO:0000981">
    <property type="term" value="F:DNA-binding transcription factor activity, RNA polymerase II-specific"/>
    <property type="evidence" value="ECO:0007669"/>
    <property type="project" value="InterPro"/>
</dbReference>
<evidence type="ECO:0000256" key="2">
    <source>
        <dbReference type="ARBA" id="ARBA00022723"/>
    </source>
</evidence>
<proteinExistence type="predicted"/>
<evidence type="ECO:0000256" key="1">
    <source>
        <dbReference type="ARBA" id="ARBA00004123"/>
    </source>
</evidence>
<comment type="caution">
    <text evidence="6">The sequence shown here is derived from an EMBL/GenBank/DDBJ whole genome shotgun (WGS) entry which is preliminary data.</text>
</comment>
<evidence type="ECO:0000313" key="6">
    <source>
        <dbReference type="EMBL" id="KAJ4248360.1"/>
    </source>
</evidence>
<keyword evidence="2" id="KW-0479">Metal-binding</keyword>
<keyword evidence="7" id="KW-1185">Reference proteome</keyword>
<dbReference type="GO" id="GO:0005634">
    <property type="term" value="C:nucleus"/>
    <property type="evidence" value="ECO:0007669"/>
    <property type="project" value="UniProtKB-SubCell"/>
</dbReference>
<dbReference type="AlphaFoldDB" id="A0A9W8RLT2"/>
<accession>A0A9W8RLT2</accession>
<keyword evidence="5" id="KW-0539">Nucleus</keyword>
<dbReference type="Proteomes" id="UP001152049">
    <property type="component" value="Unassembled WGS sequence"/>
</dbReference>
<dbReference type="InterPro" id="IPR050815">
    <property type="entry name" value="TF_fung"/>
</dbReference>
<dbReference type="PANTHER" id="PTHR47338">
    <property type="entry name" value="ZN(II)2CYS6 TRANSCRIPTION FACTOR (EUROFUNG)-RELATED"/>
    <property type="match status" value="1"/>
</dbReference>
<comment type="subcellular location">
    <subcellularLocation>
        <location evidence="1">Nucleus</location>
    </subcellularLocation>
</comment>
<dbReference type="EMBL" id="JAOQAZ010000036">
    <property type="protein sequence ID" value="KAJ4248360.1"/>
    <property type="molecule type" value="Genomic_DNA"/>
</dbReference>
<dbReference type="OrthoDB" id="2943660at2759"/>
<evidence type="ECO:0008006" key="8">
    <source>
        <dbReference type="Google" id="ProtNLM"/>
    </source>
</evidence>
<evidence type="ECO:0000313" key="7">
    <source>
        <dbReference type="Proteomes" id="UP001152049"/>
    </source>
</evidence>
<protein>
    <recommendedName>
        <fullName evidence="8">Transcription factor domain-containing protein</fullName>
    </recommendedName>
</protein>
<evidence type="ECO:0000256" key="5">
    <source>
        <dbReference type="ARBA" id="ARBA00023242"/>
    </source>
</evidence>
<evidence type="ECO:0000256" key="4">
    <source>
        <dbReference type="ARBA" id="ARBA00023163"/>
    </source>
</evidence>
<keyword evidence="3" id="KW-0805">Transcription regulation</keyword>
<organism evidence="6 7">
    <name type="scientific">Fusarium torreyae</name>
    <dbReference type="NCBI Taxonomy" id="1237075"/>
    <lineage>
        <taxon>Eukaryota</taxon>
        <taxon>Fungi</taxon>
        <taxon>Dikarya</taxon>
        <taxon>Ascomycota</taxon>
        <taxon>Pezizomycotina</taxon>
        <taxon>Sordariomycetes</taxon>
        <taxon>Hypocreomycetidae</taxon>
        <taxon>Hypocreales</taxon>
        <taxon>Nectriaceae</taxon>
        <taxon>Fusarium</taxon>
    </lineage>
</organism>
<sequence length="587" mass="66062">MDRILQVLSGSPQNHNVTSPGQITTWAARDPEHTILQAPALNNNTVEDETLLQAGRLYQTWCHNQPVDLFRQEGFLSTLRGRDEELLLSLKLLNCQFPPEQVTPEGRAALRVLSQSCRRLVRDRIDNGKIRLSTLQALCLLSMTSFSDGQVMQAGLDLDTALYFANGIPSGSFLGDPLEFSLCMKSISILQSLQGPIPDVAKPTHPQSSFHNTKSFLELLNHRAERFPLVREPSDAVGSNDNGILTYMDQAAKVWYQARAYASTRVGPDSPPPWSTHSDYALVSVSPDELMQRRDYWGAWILIQFMHAAIPTLINHPFLLSLRLKSFRHMIPQTFMYQSFDLISKHTAWIICYLDLVEKQQFQITDPTIAHAVVIVATIHLQHSFVADEILRTKAQHCYDKCMRFLDNMGSFLPVVFTMTHKLRRLQESITTVLPRADRIPDTQPSWSIDAQLLWDLLVYERSVLDEGSADTSMYDDIITPSPGSAEETIEGNISIVGSAGISGHKGALKQFSAYAPQDRNPYEILGTPATTIAGSERWQDDRTFGRGIYDGLPDFGQMDQDNFLLQAEDFGRAMNDWMNLDMTDVL</sequence>
<name>A0A9W8RLT2_9HYPO</name>
<reference evidence="6" key="1">
    <citation type="submission" date="2022-09" db="EMBL/GenBank/DDBJ databases">
        <title>Fusarium specimens isolated from Avocado Roots.</title>
        <authorList>
            <person name="Stajich J."/>
            <person name="Roper C."/>
            <person name="Heimlech-Rivalta G."/>
        </authorList>
    </citation>
    <scope>NUCLEOTIDE SEQUENCE</scope>
    <source>
        <strain evidence="6">CF00136</strain>
    </source>
</reference>
<dbReference type="CDD" id="cd12148">
    <property type="entry name" value="fungal_TF_MHR"/>
    <property type="match status" value="1"/>
</dbReference>
<dbReference type="PANTHER" id="PTHR47338:SF9">
    <property type="entry name" value="ZN(II)2CYS6 TRANSCRIPTION FACTOR (EUROFUNG)"/>
    <property type="match status" value="1"/>
</dbReference>
<keyword evidence="4" id="KW-0804">Transcription</keyword>
<dbReference type="GO" id="GO:0046872">
    <property type="term" value="F:metal ion binding"/>
    <property type="evidence" value="ECO:0007669"/>
    <property type="project" value="UniProtKB-KW"/>
</dbReference>